<comment type="caution">
    <text evidence="1">The sequence shown here is derived from an EMBL/GenBank/DDBJ whole genome shotgun (WGS) entry which is preliminary data.</text>
</comment>
<protein>
    <submittedName>
        <fullName evidence="1">Zinc knuckle CX2CX4HX4C</fullName>
    </submittedName>
</protein>
<proteinExistence type="predicted"/>
<sequence length="196" mass="21419">MESHTGVVEDTLCLTDFTINTNKPTTPLHGSYPLPSEVTGISSKVDLVSRSLHVLCIPGTVNVVALLGVQLNTLGDIDNLTKDIELGKLELWPGFPSEKKTGVLETIWSMWDAFLAKNSNVLNEDGISLIATFIGKPVMLDSYISSMCNDSRGRSSFARCLTEVNSEADHVDVITIGIPSFTVDDFTKETIHVEYE</sequence>
<dbReference type="AlphaFoldDB" id="A0A6L2JZB6"/>
<organism evidence="1">
    <name type="scientific">Tanacetum cinerariifolium</name>
    <name type="common">Dalmatian daisy</name>
    <name type="synonym">Chrysanthemum cinerariifolium</name>
    <dbReference type="NCBI Taxonomy" id="118510"/>
    <lineage>
        <taxon>Eukaryota</taxon>
        <taxon>Viridiplantae</taxon>
        <taxon>Streptophyta</taxon>
        <taxon>Embryophyta</taxon>
        <taxon>Tracheophyta</taxon>
        <taxon>Spermatophyta</taxon>
        <taxon>Magnoliopsida</taxon>
        <taxon>eudicotyledons</taxon>
        <taxon>Gunneridae</taxon>
        <taxon>Pentapetalae</taxon>
        <taxon>asterids</taxon>
        <taxon>campanulids</taxon>
        <taxon>Asterales</taxon>
        <taxon>Asteraceae</taxon>
        <taxon>Asteroideae</taxon>
        <taxon>Anthemideae</taxon>
        <taxon>Anthemidinae</taxon>
        <taxon>Tanacetum</taxon>
    </lineage>
</organism>
<evidence type="ECO:0000313" key="1">
    <source>
        <dbReference type="EMBL" id="GEU41902.1"/>
    </source>
</evidence>
<name>A0A6L2JZB6_TANCI</name>
<reference evidence="1" key="1">
    <citation type="journal article" date="2019" name="Sci. Rep.">
        <title>Draft genome of Tanacetum cinerariifolium, the natural source of mosquito coil.</title>
        <authorList>
            <person name="Yamashiro T."/>
            <person name="Shiraishi A."/>
            <person name="Satake H."/>
            <person name="Nakayama K."/>
        </authorList>
    </citation>
    <scope>NUCLEOTIDE SEQUENCE</scope>
</reference>
<gene>
    <name evidence="1" type="ORF">Tci_013880</name>
</gene>
<accession>A0A6L2JZB6</accession>
<dbReference type="EMBL" id="BKCJ010001498">
    <property type="protein sequence ID" value="GEU41902.1"/>
    <property type="molecule type" value="Genomic_DNA"/>
</dbReference>